<keyword evidence="12 14" id="KW-0378">Hydrolase</keyword>
<dbReference type="GO" id="GO:0004523">
    <property type="term" value="F:RNA-DNA hybrid ribonuclease activity"/>
    <property type="evidence" value="ECO:0007669"/>
    <property type="project" value="UniProtKB-UniRule"/>
</dbReference>
<evidence type="ECO:0000256" key="10">
    <source>
        <dbReference type="ARBA" id="ARBA00022723"/>
    </source>
</evidence>
<dbReference type="CDD" id="cd07182">
    <property type="entry name" value="RNase_HII_bacteria_HII_like"/>
    <property type="match status" value="1"/>
</dbReference>
<comment type="subcellular location">
    <subcellularLocation>
        <location evidence="4 14">Cytoplasm</location>
    </subcellularLocation>
</comment>
<dbReference type="PANTHER" id="PTHR10954:SF18">
    <property type="entry name" value="RIBONUCLEASE HII"/>
    <property type="match status" value="1"/>
</dbReference>
<dbReference type="PANTHER" id="PTHR10954">
    <property type="entry name" value="RIBONUCLEASE H2 SUBUNIT A"/>
    <property type="match status" value="1"/>
</dbReference>
<dbReference type="SUPFAM" id="SSF53098">
    <property type="entry name" value="Ribonuclease H-like"/>
    <property type="match status" value="1"/>
</dbReference>
<gene>
    <name evidence="14" type="primary">rnhB</name>
    <name evidence="20" type="ORF">FYJ60_01660</name>
</gene>
<evidence type="ECO:0000256" key="17">
    <source>
        <dbReference type="SAM" id="Coils"/>
    </source>
</evidence>
<dbReference type="EC" id="3.1.26.4" evidence="6 14"/>
<evidence type="ECO:0000313" key="21">
    <source>
        <dbReference type="Proteomes" id="UP000466864"/>
    </source>
</evidence>
<evidence type="ECO:0000256" key="1">
    <source>
        <dbReference type="ARBA" id="ARBA00000077"/>
    </source>
</evidence>
<evidence type="ECO:0000256" key="16">
    <source>
        <dbReference type="RuleBase" id="RU003515"/>
    </source>
</evidence>
<comment type="cofactor">
    <cofactor evidence="2">
        <name>Mg(2+)</name>
        <dbReference type="ChEBI" id="CHEBI:18420"/>
    </cofactor>
</comment>
<evidence type="ECO:0000256" key="3">
    <source>
        <dbReference type="ARBA" id="ARBA00004065"/>
    </source>
</evidence>
<organism evidence="20 21">
    <name type="scientific">Bilifractor porci</name>
    <dbReference type="NCBI Taxonomy" id="2606636"/>
    <lineage>
        <taxon>Bacteria</taxon>
        <taxon>Bacillati</taxon>
        <taxon>Bacillota</taxon>
        <taxon>Clostridia</taxon>
        <taxon>Lachnospirales</taxon>
        <taxon>Lachnospiraceae</taxon>
        <taxon>Bilifractor</taxon>
    </lineage>
</organism>
<reference evidence="20 21" key="1">
    <citation type="submission" date="2019-08" db="EMBL/GenBank/DDBJ databases">
        <title>In-depth cultivation of the pig gut microbiome towards novel bacterial diversity and tailored functional studies.</title>
        <authorList>
            <person name="Wylensek D."/>
            <person name="Hitch T.C.A."/>
            <person name="Clavel T."/>
        </authorList>
    </citation>
    <scope>NUCLEOTIDE SEQUENCE [LARGE SCALE GENOMIC DNA]</scope>
    <source>
        <strain evidence="20 21">Oil+RF-744-WCA-WT-13</strain>
    </source>
</reference>
<dbReference type="EMBL" id="VUMV01000001">
    <property type="protein sequence ID" value="MST81044.1"/>
    <property type="molecule type" value="Genomic_DNA"/>
</dbReference>
<comment type="function">
    <text evidence="3 14 16">Endonuclease that specifically degrades the RNA of RNA-DNA hybrids.</text>
</comment>
<dbReference type="Gene3D" id="3.30.420.10">
    <property type="entry name" value="Ribonuclease H-like superfamily/Ribonuclease H"/>
    <property type="match status" value="1"/>
</dbReference>
<dbReference type="GO" id="GO:0003723">
    <property type="term" value="F:RNA binding"/>
    <property type="evidence" value="ECO:0007669"/>
    <property type="project" value="UniProtKB-UniRule"/>
</dbReference>
<feature type="domain" description="RNase H type-2" evidence="19">
    <location>
        <begin position="40"/>
        <end position="235"/>
    </location>
</feature>
<feature type="region of interest" description="Disordered" evidence="18">
    <location>
        <begin position="226"/>
        <end position="259"/>
    </location>
</feature>
<protein>
    <recommendedName>
        <fullName evidence="7 14">Ribonuclease HII</fullName>
        <shortName evidence="14">RNase HII</shortName>
        <ecNumber evidence="6 14">3.1.26.4</ecNumber>
    </recommendedName>
</protein>
<evidence type="ECO:0000256" key="14">
    <source>
        <dbReference type="HAMAP-Rule" id="MF_00052"/>
    </source>
</evidence>
<keyword evidence="10 14" id="KW-0479">Metal-binding</keyword>
<dbReference type="Pfam" id="PF01351">
    <property type="entry name" value="RNase_HII"/>
    <property type="match status" value="1"/>
</dbReference>
<dbReference type="GO" id="GO:0030145">
    <property type="term" value="F:manganese ion binding"/>
    <property type="evidence" value="ECO:0007669"/>
    <property type="project" value="UniProtKB-UniRule"/>
</dbReference>
<evidence type="ECO:0000256" key="11">
    <source>
        <dbReference type="ARBA" id="ARBA00022759"/>
    </source>
</evidence>
<evidence type="ECO:0000313" key="20">
    <source>
        <dbReference type="EMBL" id="MST81044.1"/>
    </source>
</evidence>
<dbReference type="InterPro" id="IPR024567">
    <property type="entry name" value="RNase_HII/HIII_dom"/>
</dbReference>
<evidence type="ECO:0000256" key="8">
    <source>
        <dbReference type="ARBA" id="ARBA00022490"/>
    </source>
</evidence>
<feature type="binding site" evidence="14 15">
    <location>
        <position position="47"/>
    </location>
    <ligand>
        <name>a divalent metal cation</name>
        <dbReference type="ChEBI" id="CHEBI:60240"/>
    </ligand>
</feature>
<dbReference type="InterPro" id="IPR001352">
    <property type="entry name" value="RNase_HII/HIII"/>
</dbReference>
<keyword evidence="13 14" id="KW-0464">Manganese</keyword>
<dbReference type="FunFam" id="3.30.420.10:FF:000006">
    <property type="entry name" value="Ribonuclease HII"/>
    <property type="match status" value="1"/>
</dbReference>
<evidence type="ECO:0000256" key="18">
    <source>
        <dbReference type="SAM" id="MobiDB-lite"/>
    </source>
</evidence>
<keyword evidence="17" id="KW-0175">Coiled coil</keyword>
<dbReference type="RefSeq" id="WP_154456846.1">
    <property type="nucleotide sequence ID" value="NZ_VUMV01000001.1"/>
</dbReference>
<evidence type="ECO:0000256" key="2">
    <source>
        <dbReference type="ARBA" id="ARBA00001946"/>
    </source>
</evidence>
<comment type="cofactor">
    <cofactor evidence="14 15">
        <name>Mn(2+)</name>
        <dbReference type="ChEBI" id="CHEBI:29035"/>
    </cofactor>
    <cofactor evidence="14 15">
        <name>Mg(2+)</name>
        <dbReference type="ChEBI" id="CHEBI:18420"/>
    </cofactor>
    <text evidence="14 15">Manganese or magnesium. Binds 1 divalent metal ion per monomer in the absence of substrate. May bind a second metal ion after substrate binding.</text>
</comment>
<dbReference type="GO" id="GO:0005737">
    <property type="term" value="C:cytoplasm"/>
    <property type="evidence" value="ECO:0007669"/>
    <property type="project" value="UniProtKB-SubCell"/>
</dbReference>
<keyword evidence="9 14" id="KW-0540">Nuclease</keyword>
<comment type="similarity">
    <text evidence="5 14 16">Belongs to the RNase HII family.</text>
</comment>
<evidence type="ECO:0000256" key="4">
    <source>
        <dbReference type="ARBA" id="ARBA00004496"/>
    </source>
</evidence>
<dbReference type="GO" id="GO:0043137">
    <property type="term" value="P:DNA replication, removal of RNA primer"/>
    <property type="evidence" value="ECO:0007669"/>
    <property type="project" value="TreeGrafter"/>
</dbReference>
<dbReference type="InterPro" id="IPR022898">
    <property type="entry name" value="RNase_HII"/>
</dbReference>
<dbReference type="HAMAP" id="MF_00052_B">
    <property type="entry name" value="RNase_HII_B"/>
    <property type="match status" value="1"/>
</dbReference>
<keyword evidence="8 14" id="KW-0963">Cytoplasm</keyword>
<feature type="binding site" evidence="14 15">
    <location>
        <position position="138"/>
    </location>
    <ligand>
        <name>a divalent metal cation</name>
        <dbReference type="ChEBI" id="CHEBI:60240"/>
    </ligand>
</feature>
<dbReference type="InterPro" id="IPR036397">
    <property type="entry name" value="RNaseH_sf"/>
</dbReference>
<keyword evidence="11 14" id="KW-0255">Endonuclease</keyword>
<evidence type="ECO:0000256" key="13">
    <source>
        <dbReference type="ARBA" id="ARBA00023211"/>
    </source>
</evidence>
<evidence type="ECO:0000256" key="6">
    <source>
        <dbReference type="ARBA" id="ARBA00012180"/>
    </source>
</evidence>
<evidence type="ECO:0000256" key="12">
    <source>
        <dbReference type="ARBA" id="ARBA00022801"/>
    </source>
</evidence>
<dbReference type="GO" id="GO:0006298">
    <property type="term" value="P:mismatch repair"/>
    <property type="evidence" value="ECO:0007669"/>
    <property type="project" value="TreeGrafter"/>
</dbReference>
<comment type="caution">
    <text evidence="20">The sequence shown here is derived from an EMBL/GenBank/DDBJ whole genome shotgun (WGS) entry which is preliminary data.</text>
</comment>
<name>A0A7X2P6E2_9FIRM</name>
<dbReference type="AlphaFoldDB" id="A0A7X2P6E2"/>
<evidence type="ECO:0000259" key="19">
    <source>
        <dbReference type="PROSITE" id="PS51975"/>
    </source>
</evidence>
<evidence type="ECO:0000256" key="5">
    <source>
        <dbReference type="ARBA" id="ARBA00007383"/>
    </source>
</evidence>
<proteinExistence type="inferred from homology"/>
<dbReference type="InterPro" id="IPR012337">
    <property type="entry name" value="RNaseH-like_sf"/>
</dbReference>
<feature type="coiled-coil region" evidence="17">
    <location>
        <begin position="2"/>
        <end position="29"/>
    </location>
</feature>
<evidence type="ECO:0000256" key="9">
    <source>
        <dbReference type="ARBA" id="ARBA00022722"/>
    </source>
</evidence>
<dbReference type="GO" id="GO:0032299">
    <property type="term" value="C:ribonuclease H2 complex"/>
    <property type="evidence" value="ECO:0007669"/>
    <property type="project" value="TreeGrafter"/>
</dbReference>
<dbReference type="Proteomes" id="UP000466864">
    <property type="component" value="Unassembled WGS sequence"/>
</dbReference>
<dbReference type="NCBIfam" id="NF000595">
    <property type="entry name" value="PRK00015.1-3"/>
    <property type="match status" value="1"/>
</dbReference>
<feature type="binding site" evidence="14 15">
    <location>
        <position position="46"/>
    </location>
    <ligand>
        <name>a divalent metal cation</name>
        <dbReference type="ChEBI" id="CHEBI:60240"/>
    </ligand>
</feature>
<dbReference type="PROSITE" id="PS51975">
    <property type="entry name" value="RNASE_H_2"/>
    <property type="match status" value="1"/>
</dbReference>
<evidence type="ECO:0000256" key="7">
    <source>
        <dbReference type="ARBA" id="ARBA00019179"/>
    </source>
</evidence>
<accession>A0A7X2P6E2</accession>
<keyword evidence="21" id="KW-1185">Reference proteome</keyword>
<sequence>MSKKEEAEKARAERREARLIKEKERVEQMCFFEKKYSDYPFICGIDEVGRGPLAGPVVAAAVILPRDSRILYINDSKKLTPKRREELFQVIQEEAVAIGIGSADQNRIDEINILQATYEAMRKAVAELSVQPSLLLVDAVHIPGLDIPQVGIIKGDAKSQSIAAASVIAKVTRDRLMEAYDPLFPEYHFASNKGYGTAAHIEALKKNGACTLHRRTFIGKFLDGERQETSGLSTDKKMAETEEPAKTADRADTAGGEEH</sequence>
<dbReference type="NCBIfam" id="NF000594">
    <property type="entry name" value="PRK00015.1-1"/>
    <property type="match status" value="1"/>
</dbReference>
<comment type="catalytic activity">
    <reaction evidence="1 14 15 16">
        <text>Endonucleolytic cleavage to 5'-phosphomonoester.</text>
        <dbReference type="EC" id="3.1.26.4"/>
    </reaction>
</comment>
<evidence type="ECO:0000256" key="15">
    <source>
        <dbReference type="PROSITE-ProRule" id="PRU01319"/>
    </source>
</evidence>